<organism evidence="2">
    <name type="scientific">viral metagenome</name>
    <dbReference type="NCBI Taxonomy" id="1070528"/>
    <lineage>
        <taxon>unclassified sequences</taxon>
        <taxon>metagenomes</taxon>
        <taxon>organismal metagenomes</taxon>
    </lineage>
</organism>
<reference evidence="2" key="1">
    <citation type="journal article" date="2020" name="Nature">
        <title>Giant virus diversity and host interactions through global metagenomics.</title>
        <authorList>
            <person name="Schulz F."/>
            <person name="Roux S."/>
            <person name="Paez-Espino D."/>
            <person name="Jungbluth S."/>
            <person name="Walsh D.A."/>
            <person name="Denef V.J."/>
            <person name="McMahon K.D."/>
            <person name="Konstantinidis K.T."/>
            <person name="Eloe-Fadrosh E.A."/>
            <person name="Kyrpides N.C."/>
            <person name="Woyke T."/>
        </authorList>
    </citation>
    <scope>NUCLEOTIDE SEQUENCE</scope>
    <source>
        <strain evidence="2">GVMAG-M-3300023179-27</strain>
    </source>
</reference>
<dbReference type="Pfam" id="PF00149">
    <property type="entry name" value="Metallophos"/>
    <property type="match status" value="1"/>
</dbReference>
<evidence type="ECO:0000259" key="1">
    <source>
        <dbReference type="Pfam" id="PF00149"/>
    </source>
</evidence>
<accession>A0A6C0E9T5</accession>
<dbReference type="GO" id="GO:0016787">
    <property type="term" value="F:hydrolase activity"/>
    <property type="evidence" value="ECO:0007669"/>
    <property type="project" value="InterPro"/>
</dbReference>
<evidence type="ECO:0000313" key="2">
    <source>
        <dbReference type="EMBL" id="QHT25588.1"/>
    </source>
</evidence>
<dbReference type="EMBL" id="MN739773">
    <property type="protein sequence ID" value="QHT25588.1"/>
    <property type="molecule type" value="Genomic_DNA"/>
</dbReference>
<dbReference type="SUPFAM" id="SSF56300">
    <property type="entry name" value="Metallo-dependent phosphatases"/>
    <property type="match status" value="1"/>
</dbReference>
<dbReference type="PANTHER" id="PTHR46546:SF4">
    <property type="entry name" value="SHEWANELLA-LIKE PROTEIN PHOSPHATASE 1"/>
    <property type="match status" value="1"/>
</dbReference>
<proteinExistence type="predicted"/>
<sequence>MQYYKLNTDLPEIAILTGGRKKKSKKKMSRNSSDYEDDMMSSMFSKEPFIEEIDKSHPNLINDFKETFKQKCPNKDYMPPILPKVETIVSFGDIHGDYNLAIELLTISKLIKVDGDNIKWIGGNTYVVQVGDQIDRCRPLGKMTCENKMTTNPDENSDVKILELFTNLDEQAQKEGGRVISLLGNHEIKNIMGEFDYVSYEGLVGFDENKDLETGKKNRKKAFEVGGKYGTLIGCTRMPAVIIGSNLFVHAGLVDPFIAETSLKTEEDFEKLCVAIRAWILGLVNLENVSEIITGSKYSMFWTRLIGSIPEDVGLDDPVCKDNITEVLKLFKIGSIIVGHTPQSFLLTKDINATCDGKVWRVDNGSSKAFSRFDRSYIESGLINFSRRAQYLKIVNDDEYYICDEVGENRYRM</sequence>
<dbReference type="InterPro" id="IPR029052">
    <property type="entry name" value="Metallo-depent_PP-like"/>
</dbReference>
<protein>
    <recommendedName>
        <fullName evidence="1">Calcineurin-like phosphoesterase domain-containing protein</fullName>
    </recommendedName>
</protein>
<dbReference type="PANTHER" id="PTHR46546">
    <property type="entry name" value="SHEWANELLA-LIKE PROTEIN PHOSPHATASE 1"/>
    <property type="match status" value="1"/>
</dbReference>
<dbReference type="Gene3D" id="3.60.21.10">
    <property type="match status" value="1"/>
</dbReference>
<name>A0A6C0E9T5_9ZZZZ</name>
<dbReference type="InterPro" id="IPR004843">
    <property type="entry name" value="Calcineurin-like_PHP"/>
</dbReference>
<dbReference type="AlphaFoldDB" id="A0A6C0E9T5"/>
<feature type="domain" description="Calcineurin-like phosphoesterase" evidence="1">
    <location>
        <begin position="88"/>
        <end position="253"/>
    </location>
</feature>